<gene>
    <name evidence="1" type="ORF">EAE32_10875</name>
</gene>
<dbReference type="RefSeq" id="WP_121865167.1">
    <property type="nucleotide sequence ID" value="NZ_RDEX01000003.1"/>
</dbReference>
<organism evidence="1 2">
    <name type="scientific">Kocuria tytonicola</name>
    <dbReference type="NCBI Taxonomy" id="2055946"/>
    <lineage>
        <taxon>Bacteria</taxon>
        <taxon>Bacillati</taxon>
        <taxon>Actinomycetota</taxon>
        <taxon>Actinomycetes</taxon>
        <taxon>Micrococcales</taxon>
        <taxon>Micrococcaceae</taxon>
        <taxon>Kocuria</taxon>
    </lineage>
</organism>
<dbReference type="Pfam" id="PF10604">
    <property type="entry name" value="Polyketide_cyc2"/>
    <property type="match status" value="1"/>
</dbReference>
<dbReference type="SUPFAM" id="SSF55961">
    <property type="entry name" value="Bet v1-like"/>
    <property type="match status" value="1"/>
</dbReference>
<dbReference type="Gene3D" id="3.30.530.20">
    <property type="match status" value="1"/>
</dbReference>
<sequence length="132" mass="14435">MEMTVARRGSADPRDVWRHYLWLPLWTEWAPHLTRVDADSPVLSPGATGTVTAAGVLPVHFRILAVDPARRSWSWRVGVGPVRLLLEHDVAPASGGGTRASIRIHGPALVLTAYRPLMGWALSRLVHVPGGR</sequence>
<dbReference type="AlphaFoldDB" id="A0A3L9KYK9"/>
<dbReference type="InterPro" id="IPR019587">
    <property type="entry name" value="Polyketide_cyclase/dehydratase"/>
</dbReference>
<dbReference type="Proteomes" id="UP000277871">
    <property type="component" value="Unassembled WGS sequence"/>
</dbReference>
<keyword evidence="2" id="KW-1185">Reference proteome</keyword>
<protein>
    <submittedName>
        <fullName evidence="1">SRPBCC family protein</fullName>
    </submittedName>
</protein>
<evidence type="ECO:0000313" key="2">
    <source>
        <dbReference type="Proteomes" id="UP000277871"/>
    </source>
</evidence>
<accession>A0A3L9KYK9</accession>
<evidence type="ECO:0000313" key="1">
    <source>
        <dbReference type="EMBL" id="RLY91713.1"/>
    </source>
</evidence>
<reference evidence="1 2" key="1">
    <citation type="submission" date="2018-10" db="EMBL/GenBank/DDBJ databases">
        <title>Kocuria tytonicola, new bacteria from the preen glands of American barn owls (Tyto furcata).</title>
        <authorList>
            <person name="Braun M.S."/>
            <person name="Wang E."/>
            <person name="Zimmermann S."/>
            <person name="Boutin S."/>
            <person name="Wagner H."/>
            <person name="Wink M."/>
        </authorList>
    </citation>
    <scope>NUCLEOTIDE SEQUENCE [LARGE SCALE GENOMIC DNA]</scope>
    <source>
        <strain evidence="1 2">473</strain>
    </source>
</reference>
<dbReference type="InterPro" id="IPR023393">
    <property type="entry name" value="START-like_dom_sf"/>
</dbReference>
<name>A0A3L9KYK9_9MICC</name>
<dbReference type="EMBL" id="RDEX01000003">
    <property type="protein sequence ID" value="RLY91713.1"/>
    <property type="molecule type" value="Genomic_DNA"/>
</dbReference>
<proteinExistence type="predicted"/>
<comment type="caution">
    <text evidence="1">The sequence shown here is derived from an EMBL/GenBank/DDBJ whole genome shotgun (WGS) entry which is preliminary data.</text>
</comment>